<dbReference type="Pfam" id="PF07992">
    <property type="entry name" value="Pyr_redox_2"/>
    <property type="match status" value="1"/>
</dbReference>
<dbReference type="EMBL" id="JBHPBY010000174">
    <property type="protein sequence ID" value="MFC1851288.1"/>
    <property type="molecule type" value="Genomic_DNA"/>
</dbReference>
<evidence type="ECO:0000313" key="6">
    <source>
        <dbReference type="Proteomes" id="UP001594351"/>
    </source>
</evidence>
<proteinExistence type="predicted"/>
<dbReference type="PRINTS" id="PR00411">
    <property type="entry name" value="PNDRDTASEI"/>
</dbReference>
<evidence type="ECO:0000256" key="3">
    <source>
        <dbReference type="ARBA" id="ARBA00022827"/>
    </source>
</evidence>
<dbReference type="InterPro" id="IPR050260">
    <property type="entry name" value="FAD-bd_OxRdtase"/>
</dbReference>
<keyword evidence="6" id="KW-1185">Reference proteome</keyword>
<dbReference type="PANTHER" id="PTHR43429">
    <property type="entry name" value="PYRIDINE NUCLEOTIDE-DISULFIDE OXIDOREDUCTASE DOMAIN-CONTAINING"/>
    <property type="match status" value="1"/>
</dbReference>
<name>A0ABV6YYK9_UNCC1</name>
<dbReference type="PRINTS" id="PR00368">
    <property type="entry name" value="FADPNR"/>
</dbReference>
<dbReference type="InterPro" id="IPR023753">
    <property type="entry name" value="FAD/NAD-binding_dom"/>
</dbReference>
<dbReference type="InterPro" id="IPR036188">
    <property type="entry name" value="FAD/NAD-bd_sf"/>
</dbReference>
<accession>A0ABV6YYK9</accession>
<dbReference type="SUPFAM" id="SSF51905">
    <property type="entry name" value="FAD/NAD(P)-binding domain"/>
    <property type="match status" value="1"/>
</dbReference>
<evidence type="ECO:0000259" key="4">
    <source>
        <dbReference type="Pfam" id="PF07992"/>
    </source>
</evidence>
<keyword evidence="3" id="KW-0274">FAD</keyword>
<comment type="cofactor">
    <cofactor evidence="1">
        <name>FAD</name>
        <dbReference type="ChEBI" id="CHEBI:57692"/>
    </cofactor>
</comment>
<dbReference type="Proteomes" id="UP001594351">
    <property type="component" value="Unassembled WGS sequence"/>
</dbReference>
<keyword evidence="2" id="KW-0285">Flavoprotein</keyword>
<sequence length="417" mass="46899">MHYVIIGNGIAGISAAQVIRERDEDSQITIIGDESKHFYARTALMWAYTGQLSRRDLEPFERRYWSENRFDLIADQVVSIDAEKRNLSLDKSGPIAYDKLLLATGSVANLFGWPGQDLEGVCTFTTLPDLDRLDSWQGKVKQAVVIGGGLVGIELVEILLHDGVEVTYLIREPWYFNLMLSKPEADLVHKKLIKEGAQVIYNDEIQEIRGDGGTVTSLLTKQGSEIPCGLVAIAVGVHPRTDLAKNSAIECGRGIVVDRSFRTSVPDVWAAGDCAEIREPDQDKGLIQALWYTANKQGIQVGRAMVGDEIHYDPGIPYNSAQFLFLDYVTVGWTKHLNPELTEYEWLDQDQEHAVRIAYDESERVKGFSLLGPRYRAATLMRWIEEGRKLAYVRKRLAQAAYNEEFSPVMRKGLTYV</sequence>
<dbReference type="Gene3D" id="3.50.50.60">
    <property type="entry name" value="FAD/NAD(P)-binding domain"/>
    <property type="match status" value="2"/>
</dbReference>
<dbReference type="PANTHER" id="PTHR43429:SF3">
    <property type="entry name" value="NITRITE REDUCTASE [NAD(P)H]"/>
    <property type="match status" value="1"/>
</dbReference>
<evidence type="ECO:0000313" key="5">
    <source>
        <dbReference type="EMBL" id="MFC1851288.1"/>
    </source>
</evidence>
<evidence type="ECO:0000256" key="2">
    <source>
        <dbReference type="ARBA" id="ARBA00022630"/>
    </source>
</evidence>
<protein>
    <submittedName>
        <fullName evidence="5">NAD(P)/FAD-dependent oxidoreductase</fullName>
    </submittedName>
</protein>
<evidence type="ECO:0000256" key="1">
    <source>
        <dbReference type="ARBA" id="ARBA00001974"/>
    </source>
</evidence>
<gene>
    <name evidence="5" type="ORF">ACFL27_13915</name>
</gene>
<reference evidence="5 6" key="1">
    <citation type="submission" date="2024-09" db="EMBL/GenBank/DDBJ databases">
        <title>Laminarin stimulates single cell rates of sulfate reduction while oxygen inhibits transcriptomic activity in coastal marine sediment.</title>
        <authorList>
            <person name="Lindsay M."/>
            <person name="Orcutt B."/>
            <person name="Emerson D."/>
            <person name="Stepanauskas R."/>
            <person name="D'Angelo T."/>
        </authorList>
    </citation>
    <scope>NUCLEOTIDE SEQUENCE [LARGE SCALE GENOMIC DNA]</scope>
    <source>
        <strain evidence="5">SAG AM-311-K15</strain>
    </source>
</reference>
<organism evidence="5 6">
    <name type="scientific">candidate division CSSED10-310 bacterium</name>
    <dbReference type="NCBI Taxonomy" id="2855610"/>
    <lineage>
        <taxon>Bacteria</taxon>
        <taxon>Bacteria division CSSED10-310</taxon>
    </lineage>
</organism>
<feature type="domain" description="FAD/NAD(P)-binding" evidence="4">
    <location>
        <begin position="2"/>
        <end position="298"/>
    </location>
</feature>
<comment type="caution">
    <text evidence="5">The sequence shown here is derived from an EMBL/GenBank/DDBJ whole genome shotgun (WGS) entry which is preliminary data.</text>
</comment>